<keyword evidence="1" id="KW-0324">Glycolysis</keyword>
<evidence type="ECO:0000256" key="2">
    <source>
        <dbReference type="ARBA" id="ARBA00023235"/>
    </source>
</evidence>
<dbReference type="PRINTS" id="PR00991">
    <property type="entry name" value="6PFRUCTKNASE"/>
</dbReference>
<dbReference type="InterPro" id="IPR013078">
    <property type="entry name" value="His_Pase_superF_clade-1"/>
</dbReference>
<dbReference type="OrthoDB" id="9781415at2"/>
<keyword evidence="6" id="KW-1185">Reference proteome</keyword>
<keyword evidence="2" id="KW-0413">Isomerase</keyword>
<proteinExistence type="predicted"/>
<dbReference type="GO" id="GO:0016791">
    <property type="term" value="F:phosphatase activity"/>
    <property type="evidence" value="ECO:0007669"/>
    <property type="project" value="TreeGrafter"/>
</dbReference>
<dbReference type="KEGG" id="cfer:D4Z93_10270"/>
<feature type="active site" description="Proton donor/acceptor" evidence="3">
    <location>
        <position position="83"/>
    </location>
</feature>
<dbReference type="InterPro" id="IPR001345">
    <property type="entry name" value="PG/BPGM_mutase_AS"/>
</dbReference>
<feature type="active site" description="Tele-phosphohistidine intermediate" evidence="3">
    <location>
        <position position="10"/>
    </location>
</feature>
<evidence type="ECO:0000256" key="1">
    <source>
        <dbReference type="ARBA" id="ARBA00023152"/>
    </source>
</evidence>
<evidence type="ECO:0000313" key="5">
    <source>
        <dbReference type="EMBL" id="AYD40886.1"/>
    </source>
</evidence>
<sequence>MNTELLLVRHGETNWNIKGKFQGSHDIDLSEKGILQAEFLKKELNYNFDVIYSSPLVRALKTAEILSGNNTSLKPIVDNELREINFGEWEGLTIEQIKANYPVQYNEWITDKINGPLVGGDLSLRKASIRAKNAIIKIVKTHKNKKIVIVSHGGIIKAGLIGIFDWDMSMYHKFRLGNTSVTKIAFSKNLHPLLMLLNGTSHIPQSCTVKSHSIN</sequence>
<dbReference type="PANTHER" id="PTHR48100">
    <property type="entry name" value="BROAD-SPECIFICITY PHOSPHATASE YOR283W-RELATED"/>
    <property type="match status" value="1"/>
</dbReference>
<dbReference type="AlphaFoldDB" id="A0A386H5F0"/>
<dbReference type="InterPro" id="IPR003094">
    <property type="entry name" value="6Pfruct_kin"/>
</dbReference>
<feature type="binding site" evidence="4">
    <location>
        <position position="58"/>
    </location>
    <ligand>
        <name>substrate</name>
    </ligand>
</feature>
<dbReference type="PANTHER" id="PTHR48100:SF1">
    <property type="entry name" value="HISTIDINE PHOSPHATASE FAMILY PROTEIN-RELATED"/>
    <property type="match status" value="1"/>
</dbReference>
<dbReference type="GO" id="GO:0005737">
    <property type="term" value="C:cytoplasm"/>
    <property type="evidence" value="ECO:0007669"/>
    <property type="project" value="TreeGrafter"/>
</dbReference>
<dbReference type="InterPro" id="IPR029033">
    <property type="entry name" value="His_PPase_superfam"/>
</dbReference>
<reference evidence="5 6" key="1">
    <citation type="journal article" date="2019" name="Int. J. Syst. Evol. Microbiol.">
        <title>Clostridium fermenticellae sp. nov., isolated from the mud in a fermentation cellar for the production of the Chinese liquor, baijiu.</title>
        <authorList>
            <person name="Xu P.X."/>
            <person name="Chai L.J."/>
            <person name="Qiu T."/>
            <person name="Zhang X.J."/>
            <person name="Lu Z.M."/>
            <person name="Xiao C."/>
            <person name="Wang S.T."/>
            <person name="Shen C.H."/>
            <person name="Shi J.S."/>
            <person name="Xu Z.H."/>
        </authorList>
    </citation>
    <scope>NUCLEOTIDE SEQUENCE [LARGE SCALE GENOMIC DNA]</scope>
    <source>
        <strain evidence="5 6">JN500901</strain>
    </source>
</reference>
<dbReference type="SMART" id="SM00855">
    <property type="entry name" value="PGAM"/>
    <property type="match status" value="1"/>
</dbReference>
<dbReference type="EMBL" id="CP032416">
    <property type="protein sequence ID" value="AYD40886.1"/>
    <property type="molecule type" value="Genomic_DNA"/>
</dbReference>
<protein>
    <submittedName>
        <fullName evidence="5">Histidine phosphatase family protein</fullName>
    </submittedName>
</protein>
<evidence type="ECO:0000256" key="3">
    <source>
        <dbReference type="PIRSR" id="PIRSR613078-1"/>
    </source>
</evidence>
<dbReference type="RefSeq" id="WP_119973277.1">
    <property type="nucleotide sequence ID" value="NZ_CP032416.1"/>
</dbReference>
<dbReference type="Proteomes" id="UP000266301">
    <property type="component" value="Chromosome"/>
</dbReference>
<evidence type="ECO:0000313" key="6">
    <source>
        <dbReference type="Proteomes" id="UP000266301"/>
    </source>
</evidence>
<dbReference type="Pfam" id="PF00300">
    <property type="entry name" value="His_Phos_1"/>
    <property type="match status" value="1"/>
</dbReference>
<dbReference type="InterPro" id="IPR050275">
    <property type="entry name" value="PGM_Phosphatase"/>
</dbReference>
<accession>A0A386H5F0</accession>
<dbReference type="CDD" id="cd07067">
    <property type="entry name" value="HP_PGM_like"/>
    <property type="match status" value="1"/>
</dbReference>
<dbReference type="GO" id="GO:0006003">
    <property type="term" value="P:fructose 2,6-bisphosphate metabolic process"/>
    <property type="evidence" value="ECO:0007669"/>
    <property type="project" value="InterPro"/>
</dbReference>
<feature type="binding site" evidence="4">
    <location>
        <begin position="9"/>
        <end position="16"/>
    </location>
    <ligand>
        <name>substrate</name>
    </ligand>
</feature>
<dbReference type="PROSITE" id="PS00175">
    <property type="entry name" value="PG_MUTASE"/>
    <property type="match status" value="1"/>
</dbReference>
<name>A0A386H5F0_9CLOT</name>
<dbReference type="SUPFAM" id="SSF53254">
    <property type="entry name" value="Phosphoglycerate mutase-like"/>
    <property type="match status" value="1"/>
</dbReference>
<dbReference type="GO" id="GO:0005524">
    <property type="term" value="F:ATP binding"/>
    <property type="evidence" value="ECO:0007669"/>
    <property type="project" value="InterPro"/>
</dbReference>
<gene>
    <name evidence="5" type="ORF">D4Z93_10270</name>
</gene>
<dbReference type="Gene3D" id="3.40.50.1240">
    <property type="entry name" value="Phosphoglycerate mutase-like"/>
    <property type="match status" value="1"/>
</dbReference>
<evidence type="ECO:0000256" key="4">
    <source>
        <dbReference type="PIRSR" id="PIRSR613078-2"/>
    </source>
</evidence>
<organism evidence="5 6">
    <name type="scientific">Clostridium fermenticellae</name>
    <dbReference type="NCBI Taxonomy" id="2068654"/>
    <lineage>
        <taxon>Bacteria</taxon>
        <taxon>Bacillati</taxon>
        <taxon>Bacillota</taxon>
        <taxon>Clostridia</taxon>
        <taxon>Eubacteriales</taxon>
        <taxon>Clostridiaceae</taxon>
        <taxon>Clostridium</taxon>
    </lineage>
</organism>